<reference evidence="2 3" key="1">
    <citation type="submission" date="2022-06" db="EMBL/GenBank/DDBJ databases">
        <title>Isolation of gut microbiota from human fecal samples.</title>
        <authorList>
            <person name="Pamer E.G."/>
            <person name="Barat B."/>
            <person name="Waligurski E."/>
            <person name="Medina S."/>
            <person name="Paddock L."/>
            <person name="Mostad J."/>
        </authorList>
    </citation>
    <scope>NUCLEOTIDE SEQUENCE [LARGE SCALE GENOMIC DNA]</scope>
    <source>
        <strain evidence="2 3">DFI.9.90</strain>
    </source>
</reference>
<dbReference type="Gene3D" id="1.20.1250.20">
    <property type="entry name" value="MFS general substrate transporter like domains"/>
    <property type="match status" value="1"/>
</dbReference>
<dbReference type="GO" id="GO:0022857">
    <property type="term" value="F:transmembrane transporter activity"/>
    <property type="evidence" value="ECO:0007669"/>
    <property type="project" value="InterPro"/>
</dbReference>
<keyword evidence="3" id="KW-1185">Reference proteome</keyword>
<feature type="transmembrane region" description="Helical" evidence="1">
    <location>
        <begin position="302"/>
        <end position="326"/>
    </location>
</feature>
<evidence type="ECO:0000256" key="1">
    <source>
        <dbReference type="SAM" id="Phobius"/>
    </source>
</evidence>
<feature type="transmembrane region" description="Helical" evidence="1">
    <location>
        <begin position="170"/>
        <end position="188"/>
    </location>
</feature>
<accession>A0AAW5K413</accession>
<evidence type="ECO:0000313" key="2">
    <source>
        <dbReference type="EMBL" id="MCQ4815142.1"/>
    </source>
</evidence>
<feature type="transmembrane region" description="Helical" evidence="1">
    <location>
        <begin position="80"/>
        <end position="99"/>
    </location>
</feature>
<dbReference type="Proteomes" id="UP001205919">
    <property type="component" value="Unassembled WGS sequence"/>
</dbReference>
<keyword evidence="1" id="KW-0812">Transmembrane</keyword>
<dbReference type="AlphaFoldDB" id="A0AAW5K413"/>
<feature type="transmembrane region" description="Helical" evidence="1">
    <location>
        <begin position="368"/>
        <end position="389"/>
    </location>
</feature>
<feature type="transmembrane region" description="Helical" evidence="1">
    <location>
        <begin position="338"/>
        <end position="362"/>
    </location>
</feature>
<organism evidence="2 3">
    <name type="scientific">Cloacibacillus evryensis</name>
    <dbReference type="NCBI Taxonomy" id="508460"/>
    <lineage>
        <taxon>Bacteria</taxon>
        <taxon>Thermotogati</taxon>
        <taxon>Synergistota</taxon>
        <taxon>Synergistia</taxon>
        <taxon>Synergistales</taxon>
        <taxon>Synergistaceae</taxon>
        <taxon>Cloacibacillus</taxon>
    </lineage>
</organism>
<dbReference type="InterPro" id="IPR052714">
    <property type="entry name" value="MFS_Exporter"/>
</dbReference>
<feature type="transmembrane region" description="Helical" evidence="1">
    <location>
        <begin position="138"/>
        <end position="158"/>
    </location>
</feature>
<feature type="transmembrane region" description="Helical" evidence="1">
    <location>
        <begin position="12"/>
        <end position="34"/>
    </location>
</feature>
<dbReference type="SUPFAM" id="SSF103473">
    <property type="entry name" value="MFS general substrate transporter"/>
    <property type="match status" value="1"/>
</dbReference>
<feature type="transmembrane region" description="Helical" evidence="1">
    <location>
        <begin position="218"/>
        <end position="239"/>
    </location>
</feature>
<comment type="caution">
    <text evidence="2">The sequence shown here is derived from an EMBL/GenBank/DDBJ whole genome shotgun (WGS) entry which is preliminary data.</text>
</comment>
<dbReference type="InterPro" id="IPR011701">
    <property type="entry name" value="MFS"/>
</dbReference>
<evidence type="ECO:0000313" key="3">
    <source>
        <dbReference type="Proteomes" id="UP001205919"/>
    </source>
</evidence>
<keyword evidence="1" id="KW-1133">Transmembrane helix</keyword>
<dbReference type="Pfam" id="PF07690">
    <property type="entry name" value="MFS_1"/>
    <property type="match status" value="1"/>
</dbReference>
<dbReference type="PANTHER" id="PTHR23531">
    <property type="entry name" value="QUINOLENE RESISTANCE PROTEIN NORA"/>
    <property type="match status" value="1"/>
</dbReference>
<dbReference type="EMBL" id="JANFYT010000028">
    <property type="protein sequence ID" value="MCQ4815142.1"/>
    <property type="molecule type" value="Genomic_DNA"/>
</dbReference>
<sequence length="401" mass="43556">MNETKRILSPELGYIFIFFSITFISASMESGYYFLLPYLEGRGVAIGALGGVAMGICYGVSFFIRPFIPLFEQRFGDDKMLWGGYACFFMSAAGLALFSDAIGSIIVWRGISGLGLSMVGVSLTAYERRFIPEKIRGRSIALITTAYSLPSLIIVPAMEFLITRELYRCYIFFFPLLIALGTIAIRRLPKAGVGENAEAEEKDDARLSYTALLKKPQIILFAASAALFALTDAGQLTFVQLAGELGLAASYFFSVSAATALLFRILCGKLIDLLPRKICAAGATSVTAAMMLTMTAVSSPLALMLCGFLFGIGMGFGYPAFMCLILDLGGKRYVTRLAVVFGLIYSGFFFLTPVIMEFFIGITGSAALAYRIIYGSVLLATAVIVPASAKVYRKTNTIQEW</sequence>
<dbReference type="InterPro" id="IPR036259">
    <property type="entry name" value="MFS_trans_sf"/>
</dbReference>
<feature type="transmembrane region" description="Helical" evidence="1">
    <location>
        <begin position="46"/>
        <end position="68"/>
    </location>
</feature>
<protein>
    <submittedName>
        <fullName evidence="2">MFS transporter</fullName>
    </submittedName>
</protein>
<dbReference type="RefSeq" id="WP_256182142.1">
    <property type="nucleotide sequence ID" value="NZ_DBEWVB010000115.1"/>
</dbReference>
<dbReference type="PANTHER" id="PTHR23531:SF1">
    <property type="entry name" value="QUINOLENE RESISTANCE PROTEIN NORA"/>
    <property type="match status" value="1"/>
</dbReference>
<feature type="transmembrane region" description="Helical" evidence="1">
    <location>
        <begin position="105"/>
        <end position="126"/>
    </location>
</feature>
<keyword evidence="1" id="KW-0472">Membrane</keyword>
<proteinExistence type="predicted"/>
<feature type="transmembrane region" description="Helical" evidence="1">
    <location>
        <begin position="278"/>
        <end position="296"/>
    </location>
</feature>
<feature type="transmembrane region" description="Helical" evidence="1">
    <location>
        <begin position="245"/>
        <end position="266"/>
    </location>
</feature>
<gene>
    <name evidence="2" type="ORF">NE630_11940</name>
</gene>
<name>A0AAW5K413_9BACT</name>